<accession>A0A8S1P2T5</accession>
<sequence>MDPDLQDTRVLSKILIENHSKIMSEQINQEKQYRENLIAQQIKETQQHFDVKKMTQDFNNQLNQDVYTSQLSEKVQIKIVFQHNFPESNPQIFATKQMSHKLIDPDTWQIKVEQQNANEKKSLFQILNDIGSQFLIEAPEEDLIMMEFSKQPDDQFQKHLKAIKSVELRELFENCYPNQYLQNLQQDLSQFIMNLEDYQQLSNLIRDRAQNNESLGVQIKQIRNENQSLKKEIEKQLIHLSKLQSSGFNLNGFCVSLHKKFSDKELARVLDKKIQNLEQYREEKYENKNNEENEKQFEKDVKEYLEKRKEYQISIQKKQYCVRAFQNKYQK</sequence>
<keyword evidence="3" id="KW-1185">Reference proteome</keyword>
<reference evidence="2" key="1">
    <citation type="submission" date="2021-01" db="EMBL/GenBank/DDBJ databases">
        <authorList>
            <consortium name="Genoscope - CEA"/>
            <person name="William W."/>
        </authorList>
    </citation>
    <scope>NUCLEOTIDE SEQUENCE</scope>
</reference>
<comment type="caution">
    <text evidence="2">The sequence shown here is derived from an EMBL/GenBank/DDBJ whole genome shotgun (WGS) entry which is preliminary data.</text>
</comment>
<evidence type="ECO:0000313" key="3">
    <source>
        <dbReference type="Proteomes" id="UP000692954"/>
    </source>
</evidence>
<organism evidence="2 3">
    <name type="scientific">Paramecium sonneborni</name>
    <dbReference type="NCBI Taxonomy" id="65129"/>
    <lineage>
        <taxon>Eukaryota</taxon>
        <taxon>Sar</taxon>
        <taxon>Alveolata</taxon>
        <taxon>Ciliophora</taxon>
        <taxon>Intramacronucleata</taxon>
        <taxon>Oligohymenophorea</taxon>
        <taxon>Peniculida</taxon>
        <taxon>Parameciidae</taxon>
        <taxon>Paramecium</taxon>
    </lineage>
</organism>
<proteinExistence type="predicted"/>
<feature type="coiled-coil region" evidence="1">
    <location>
        <begin position="181"/>
        <end position="239"/>
    </location>
</feature>
<gene>
    <name evidence="2" type="ORF">PSON_ATCC_30995.1.T0680008</name>
</gene>
<dbReference type="EMBL" id="CAJJDN010000068">
    <property type="protein sequence ID" value="CAD8097174.1"/>
    <property type="molecule type" value="Genomic_DNA"/>
</dbReference>
<feature type="coiled-coil region" evidence="1">
    <location>
        <begin position="263"/>
        <end position="308"/>
    </location>
</feature>
<dbReference type="Proteomes" id="UP000692954">
    <property type="component" value="Unassembled WGS sequence"/>
</dbReference>
<evidence type="ECO:0000256" key="1">
    <source>
        <dbReference type="SAM" id="Coils"/>
    </source>
</evidence>
<evidence type="ECO:0000313" key="2">
    <source>
        <dbReference type="EMBL" id="CAD8097174.1"/>
    </source>
</evidence>
<dbReference type="OrthoDB" id="309432at2759"/>
<dbReference type="AlphaFoldDB" id="A0A8S1P2T5"/>
<name>A0A8S1P2T5_9CILI</name>
<keyword evidence="1" id="KW-0175">Coiled coil</keyword>
<protein>
    <submittedName>
        <fullName evidence="2">Uncharacterized protein</fullName>
    </submittedName>
</protein>